<organism evidence="1 2">
    <name type="scientific">Rhodoblastus sphagnicola</name>
    <dbReference type="NCBI Taxonomy" id="333368"/>
    <lineage>
        <taxon>Bacteria</taxon>
        <taxon>Pseudomonadati</taxon>
        <taxon>Pseudomonadota</taxon>
        <taxon>Alphaproteobacteria</taxon>
        <taxon>Hyphomicrobiales</taxon>
        <taxon>Rhodoblastaceae</taxon>
        <taxon>Rhodoblastus</taxon>
    </lineage>
</organism>
<evidence type="ECO:0000313" key="2">
    <source>
        <dbReference type="Proteomes" id="UP000239089"/>
    </source>
</evidence>
<reference evidence="1 2" key="1">
    <citation type="journal article" date="2018" name="Arch. Microbiol.">
        <title>New insights into the metabolic potential of the phototrophic purple bacterium Rhodopila globiformis DSM 161(T) from its draft genome sequence and evidence for a vanadium-dependent nitrogenase.</title>
        <authorList>
            <person name="Imhoff J.F."/>
            <person name="Rahn T."/>
            <person name="Kunzel S."/>
            <person name="Neulinger S.C."/>
        </authorList>
    </citation>
    <scope>NUCLEOTIDE SEQUENCE [LARGE SCALE GENOMIC DNA]</scope>
    <source>
        <strain evidence="1 2">DSM 16996</strain>
    </source>
</reference>
<gene>
    <name evidence="1" type="ORF">CCR94_05850</name>
</gene>
<dbReference type="AlphaFoldDB" id="A0A2S6NCI7"/>
<dbReference type="EMBL" id="NHSJ01000040">
    <property type="protein sequence ID" value="PPQ32332.1"/>
    <property type="molecule type" value="Genomic_DNA"/>
</dbReference>
<protein>
    <submittedName>
        <fullName evidence="1">Uncharacterized protein</fullName>
    </submittedName>
</protein>
<dbReference type="OrthoDB" id="101857at2"/>
<name>A0A2S6NCI7_9HYPH</name>
<dbReference type="Proteomes" id="UP000239089">
    <property type="component" value="Unassembled WGS sequence"/>
</dbReference>
<proteinExistence type="predicted"/>
<keyword evidence="2" id="KW-1185">Reference proteome</keyword>
<comment type="caution">
    <text evidence="1">The sequence shown here is derived from an EMBL/GenBank/DDBJ whole genome shotgun (WGS) entry which is preliminary data.</text>
</comment>
<dbReference type="RefSeq" id="WP_104506949.1">
    <property type="nucleotide sequence ID" value="NZ_JACIGC010000013.1"/>
</dbReference>
<sequence length="263" mass="29215">MTMTTNTLNVCLGHVPFPADYARHIDLMVAPKLIASAQRLAIVDDNLFGPNGGALSEYGQLIWILDHLGELTPDCAFIRIFHYRRLVAADAPTVGRRSVNLPYATTIRADELGAFDAAFDRTTQQELFNTPIGFAGKMLGQYALDHVLEDLLNFVNFLVESRILNATEAASFLSVQNHIPSCNIGVFSKDSYNWTFQILKAAAQFLHSRHFIPRSGSQRRSAGFLLERLHSFLIFKRIELGASPARFGHNVVLSDDVNVSATH</sequence>
<evidence type="ECO:0000313" key="1">
    <source>
        <dbReference type="EMBL" id="PPQ32332.1"/>
    </source>
</evidence>
<accession>A0A2S6NCI7</accession>